<dbReference type="GO" id="GO:0003676">
    <property type="term" value="F:nucleic acid binding"/>
    <property type="evidence" value="ECO:0007669"/>
    <property type="project" value="InterPro"/>
</dbReference>
<feature type="region of interest" description="Disordered" evidence="3">
    <location>
        <begin position="14"/>
        <end position="53"/>
    </location>
</feature>
<dbReference type="EMBL" id="CAKOGL010000027">
    <property type="protein sequence ID" value="CAH2104359.1"/>
    <property type="molecule type" value="Genomic_DNA"/>
</dbReference>
<feature type="compositionally biased region" description="Basic and acidic residues" evidence="3">
    <location>
        <begin position="569"/>
        <end position="582"/>
    </location>
</feature>
<dbReference type="InterPro" id="IPR036875">
    <property type="entry name" value="Znf_CCHC_sf"/>
</dbReference>
<feature type="compositionally biased region" description="Low complexity" evidence="3">
    <location>
        <begin position="27"/>
        <end position="38"/>
    </location>
</feature>
<feature type="region of interest" description="Disordered" evidence="3">
    <location>
        <begin position="569"/>
        <end position="590"/>
    </location>
</feature>
<comment type="caution">
    <text evidence="5">The sequence shown here is derived from an EMBL/GenBank/DDBJ whole genome shotgun (WGS) entry which is preliminary data.</text>
</comment>
<feature type="compositionally biased region" description="Basic and acidic residues" evidence="3">
    <location>
        <begin position="238"/>
        <end position="250"/>
    </location>
</feature>
<dbReference type="InterPro" id="IPR001878">
    <property type="entry name" value="Znf_CCHC"/>
</dbReference>
<evidence type="ECO:0000256" key="3">
    <source>
        <dbReference type="SAM" id="MobiDB-lite"/>
    </source>
</evidence>
<sequence>MEKFIITHFENKDMGSESTAVDSDDYSSAATAGETSSGQTRSGKRFRSSPRATGEGSVILAGCKKRILMREEPCTEAERAIEEQVRAAEEGRRALGLDVGDARTADALCKQVVTDVDLIYKVATRSSNLKSMFARALKDSAASIKAVVEALRDRSASEEVRKLQAENNRLRRDLDDLHKQVELRKHRSELVASTCLPRQGGGLVEEVTASVVETVTRILDARLAGIEERLPPEKVLRPPLAADRRREEAKIAPASVPMAKKPKKKKRPRQRLRQRSRCRRRWHPRRTLTAAVSGPPSSEKKAQSYAAAAAASSAPRELRIQPSVKNKKKTRKPKLVAPRSPAVLITLEEYAESKGLTYCHLLERAAETVDLKALGIDGGLNIRRAATGARLLELPKGQTSETAERFAEELRKAFGSLARVVQPTKLASLRVSGLDDSVTSEAVAAAAAKMGRCDAGSIKVGAIAIGPGGLGCTIVRCPIPVAKALAEAGRLLVGWSSARVQVLEQRPMRCFKCLGIGHTRPTCPAAVDRSGACFRCGLEGHIARNCTGALRCAVCAAAGKSAAHLMGGRDCHPPNRKVERSLRPRPLPKAQRARLRRRLRLCRHDLPQSLPFAGSWCRGNRALTVPANAL</sequence>
<dbReference type="PROSITE" id="PS50158">
    <property type="entry name" value="ZF_CCHC"/>
    <property type="match status" value="1"/>
</dbReference>
<evidence type="ECO:0000313" key="5">
    <source>
        <dbReference type="EMBL" id="CAH2104359.1"/>
    </source>
</evidence>
<feature type="compositionally biased region" description="Basic residues" evidence="3">
    <location>
        <begin position="260"/>
        <end position="286"/>
    </location>
</feature>
<proteinExistence type="predicted"/>
<keyword evidence="1" id="KW-0479">Metal-binding</keyword>
<dbReference type="Gene3D" id="4.10.60.10">
    <property type="entry name" value="Zinc finger, CCHC-type"/>
    <property type="match status" value="1"/>
</dbReference>
<dbReference type="Proteomes" id="UP001153954">
    <property type="component" value="Unassembled WGS sequence"/>
</dbReference>
<dbReference type="SMART" id="SM00343">
    <property type="entry name" value="ZnF_C2HC"/>
    <property type="match status" value="2"/>
</dbReference>
<feature type="compositionally biased region" description="Low complexity" evidence="3">
    <location>
        <begin position="303"/>
        <end position="314"/>
    </location>
</feature>
<keyword evidence="2" id="KW-0175">Coiled coil</keyword>
<name>A0AAU9UXK6_EUPED</name>
<feature type="compositionally biased region" description="Basic residues" evidence="3">
    <location>
        <begin position="325"/>
        <end position="334"/>
    </location>
</feature>
<dbReference type="AlphaFoldDB" id="A0AAU9UXK6"/>
<evidence type="ECO:0000256" key="1">
    <source>
        <dbReference type="PROSITE-ProRule" id="PRU00047"/>
    </source>
</evidence>
<feature type="coiled-coil region" evidence="2">
    <location>
        <begin position="148"/>
        <end position="180"/>
    </location>
</feature>
<dbReference type="GO" id="GO:0008270">
    <property type="term" value="F:zinc ion binding"/>
    <property type="evidence" value="ECO:0007669"/>
    <property type="project" value="UniProtKB-KW"/>
</dbReference>
<reference evidence="5" key="1">
    <citation type="submission" date="2022-03" db="EMBL/GenBank/DDBJ databases">
        <authorList>
            <person name="Tunstrom K."/>
        </authorList>
    </citation>
    <scope>NUCLEOTIDE SEQUENCE</scope>
</reference>
<organism evidence="5 6">
    <name type="scientific">Euphydryas editha</name>
    <name type="common">Edith's checkerspot</name>
    <dbReference type="NCBI Taxonomy" id="104508"/>
    <lineage>
        <taxon>Eukaryota</taxon>
        <taxon>Metazoa</taxon>
        <taxon>Ecdysozoa</taxon>
        <taxon>Arthropoda</taxon>
        <taxon>Hexapoda</taxon>
        <taxon>Insecta</taxon>
        <taxon>Pterygota</taxon>
        <taxon>Neoptera</taxon>
        <taxon>Endopterygota</taxon>
        <taxon>Lepidoptera</taxon>
        <taxon>Glossata</taxon>
        <taxon>Ditrysia</taxon>
        <taxon>Papilionoidea</taxon>
        <taxon>Nymphalidae</taxon>
        <taxon>Nymphalinae</taxon>
        <taxon>Euphydryas</taxon>
    </lineage>
</organism>
<feature type="region of interest" description="Disordered" evidence="3">
    <location>
        <begin position="238"/>
        <end position="335"/>
    </location>
</feature>
<keyword evidence="6" id="KW-1185">Reference proteome</keyword>
<protein>
    <recommendedName>
        <fullName evidence="4">CCHC-type domain-containing protein</fullName>
    </recommendedName>
</protein>
<evidence type="ECO:0000313" key="6">
    <source>
        <dbReference type="Proteomes" id="UP001153954"/>
    </source>
</evidence>
<evidence type="ECO:0000256" key="2">
    <source>
        <dbReference type="SAM" id="Coils"/>
    </source>
</evidence>
<keyword evidence="1" id="KW-0862">Zinc</keyword>
<dbReference type="SUPFAM" id="SSF57756">
    <property type="entry name" value="Retrovirus zinc finger-like domains"/>
    <property type="match status" value="1"/>
</dbReference>
<dbReference type="Pfam" id="PF00098">
    <property type="entry name" value="zf-CCHC"/>
    <property type="match status" value="1"/>
</dbReference>
<evidence type="ECO:0000259" key="4">
    <source>
        <dbReference type="PROSITE" id="PS50158"/>
    </source>
</evidence>
<gene>
    <name evidence="5" type="ORF">EEDITHA_LOCUS18741</name>
</gene>
<accession>A0AAU9UXK6</accession>
<keyword evidence="1" id="KW-0863">Zinc-finger</keyword>
<feature type="domain" description="CCHC-type" evidence="4">
    <location>
        <begin position="533"/>
        <end position="546"/>
    </location>
</feature>